<evidence type="ECO:0000313" key="3">
    <source>
        <dbReference type="EMBL" id="KAL0993920.1"/>
    </source>
</evidence>
<reference evidence="3 4" key="1">
    <citation type="submission" date="2024-06" db="EMBL/GenBank/DDBJ databases">
        <authorList>
            <person name="Pan Q."/>
            <person name="Wen M."/>
            <person name="Jouanno E."/>
            <person name="Zahm M."/>
            <person name="Klopp C."/>
            <person name="Cabau C."/>
            <person name="Louis A."/>
            <person name="Berthelot C."/>
            <person name="Parey E."/>
            <person name="Roest Crollius H."/>
            <person name="Montfort J."/>
            <person name="Robinson-Rechavi M."/>
            <person name="Bouchez O."/>
            <person name="Lampietro C."/>
            <person name="Lopez Roques C."/>
            <person name="Donnadieu C."/>
            <person name="Postlethwait J."/>
            <person name="Bobe J."/>
            <person name="Verreycken H."/>
            <person name="Guiguen Y."/>
        </authorList>
    </citation>
    <scope>NUCLEOTIDE SEQUENCE [LARGE SCALE GENOMIC DNA]</scope>
    <source>
        <strain evidence="3">Up_M1</strain>
        <tissue evidence="3">Testis</tissue>
    </source>
</reference>
<proteinExistence type="predicted"/>
<keyword evidence="1" id="KW-0812">Transmembrane</keyword>
<evidence type="ECO:0000313" key="4">
    <source>
        <dbReference type="Proteomes" id="UP001557470"/>
    </source>
</evidence>
<dbReference type="Pfam" id="PF00892">
    <property type="entry name" value="EamA"/>
    <property type="match status" value="1"/>
</dbReference>
<dbReference type="PANTHER" id="PTHR19346:SF2">
    <property type="entry name" value="SOLUTE CARRIER FAMILY 35 MEMBER F4"/>
    <property type="match status" value="1"/>
</dbReference>
<feature type="transmembrane region" description="Helical" evidence="1">
    <location>
        <begin position="116"/>
        <end position="136"/>
    </location>
</feature>
<keyword evidence="1" id="KW-1133">Transmembrane helix</keyword>
<dbReference type="InterPro" id="IPR000620">
    <property type="entry name" value="EamA_dom"/>
</dbReference>
<dbReference type="Proteomes" id="UP001557470">
    <property type="component" value="Unassembled WGS sequence"/>
</dbReference>
<feature type="domain" description="EamA" evidence="2">
    <location>
        <begin position="36"/>
        <end position="189"/>
    </location>
</feature>
<organism evidence="3 4">
    <name type="scientific">Umbra pygmaea</name>
    <name type="common">Eastern mudminnow</name>
    <dbReference type="NCBI Taxonomy" id="75934"/>
    <lineage>
        <taxon>Eukaryota</taxon>
        <taxon>Metazoa</taxon>
        <taxon>Chordata</taxon>
        <taxon>Craniata</taxon>
        <taxon>Vertebrata</taxon>
        <taxon>Euteleostomi</taxon>
        <taxon>Actinopterygii</taxon>
        <taxon>Neopterygii</taxon>
        <taxon>Teleostei</taxon>
        <taxon>Protacanthopterygii</taxon>
        <taxon>Esociformes</taxon>
        <taxon>Umbridae</taxon>
        <taxon>Umbra</taxon>
    </lineage>
</organism>
<feature type="transmembrane region" description="Helical" evidence="1">
    <location>
        <begin position="148"/>
        <end position="166"/>
    </location>
</feature>
<protein>
    <recommendedName>
        <fullName evidence="2">EamA domain-containing protein</fullName>
    </recommendedName>
</protein>
<keyword evidence="4" id="KW-1185">Reference proteome</keyword>
<feature type="transmembrane region" description="Helical" evidence="1">
    <location>
        <begin position="198"/>
        <end position="218"/>
    </location>
</feature>
<dbReference type="AlphaFoldDB" id="A0ABD0XL71"/>
<dbReference type="PANTHER" id="PTHR19346">
    <property type="entry name" value="SUGAR PHOSPHATE TRANSPORTER DOMAIN-CONTAINING PROTEIN"/>
    <property type="match status" value="1"/>
</dbReference>
<feature type="transmembrane region" description="Helical" evidence="1">
    <location>
        <begin position="172"/>
        <end position="191"/>
    </location>
</feature>
<keyword evidence="1" id="KW-0472">Membrane</keyword>
<feature type="transmembrane region" description="Helical" evidence="1">
    <location>
        <begin position="61"/>
        <end position="83"/>
    </location>
</feature>
<name>A0ABD0XL71_UMBPY</name>
<comment type="caution">
    <text evidence="3">The sequence shown here is derived from an EMBL/GenBank/DDBJ whole genome shotgun (WGS) entry which is preliminary data.</text>
</comment>
<feature type="transmembrane region" description="Helical" evidence="1">
    <location>
        <begin position="325"/>
        <end position="343"/>
    </location>
</feature>
<evidence type="ECO:0000256" key="1">
    <source>
        <dbReference type="SAM" id="Phobius"/>
    </source>
</evidence>
<accession>A0ABD0XL71</accession>
<evidence type="ECO:0000259" key="2">
    <source>
        <dbReference type="Pfam" id="PF00892"/>
    </source>
</evidence>
<feature type="transmembrane region" description="Helical" evidence="1">
    <location>
        <begin position="29"/>
        <end position="49"/>
    </location>
</feature>
<sequence length="390" mass="42330">MAEDGPAGRKADKSSEDSKVCCARCPLKAIRRTVCGLILGSCVALAWAGATQSAKRSLGQLHAPFFTTWFCSVWNLLLFPLYYLGHVLGSGERQWPTARFRQCSGFLVEENVTVRVLLKAATPFSVLWSLSGYLYLVALRRISAGDASAILCCSHAFMFLLSWIGLNNRFMGVRIVAVILSITGIVMMAYADGFHSDSITGVALGVGSASTTALYKVLFRKRVGEAQPGAASVLLSCMGLCSCLLHTWVCLLLYLTRVEYLPPAQSIPWDTLCMMASLFLAFNVLVNLGSVLAFPALISLGMLLSIPANTALDLYLAVARPLSQVRVAAAGIIGVGYLLMLLPEDWDDSVVHWIERLWRGEWQEDSMVGDEPGAVDAVGNAKTQTQTGRY</sequence>
<dbReference type="InterPro" id="IPR026505">
    <property type="entry name" value="Solute_c_fam_35_mem_F3/F4"/>
</dbReference>
<dbReference type="InterPro" id="IPR037185">
    <property type="entry name" value="EmrE-like"/>
</dbReference>
<feature type="transmembrane region" description="Helical" evidence="1">
    <location>
        <begin position="230"/>
        <end position="255"/>
    </location>
</feature>
<dbReference type="SUPFAM" id="SSF103481">
    <property type="entry name" value="Multidrug resistance efflux transporter EmrE"/>
    <property type="match status" value="1"/>
</dbReference>
<dbReference type="EMBL" id="JAGEUA010000003">
    <property type="protein sequence ID" value="KAL0993920.1"/>
    <property type="molecule type" value="Genomic_DNA"/>
</dbReference>
<gene>
    <name evidence="3" type="ORF">UPYG_G00115570</name>
</gene>